<dbReference type="EMBL" id="DQAY01000079">
    <property type="protein sequence ID" value="HCO24088.1"/>
    <property type="molecule type" value="Genomic_DNA"/>
</dbReference>
<accession>A0A3D3R7L2</accession>
<dbReference type="GO" id="GO:0006629">
    <property type="term" value="P:lipid metabolic process"/>
    <property type="evidence" value="ECO:0007669"/>
    <property type="project" value="InterPro"/>
</dbReference>
<dbReference type="GO" id="GO:0016491">
    <property type="term" value="F:oxidoreductase activity"/>
    <property type="evidence" value="ECO:0007669"/>
    <property type="project" value="InterPro"/>
</dbReference>
<dbReference type="PANTHER" id="PTHR32100">
    <property type="entry name" value="OMEGA-6 FATTY ACID DESATURASE, CHLOROPLASTIC"/>
    <property type="match status" value="1"/>
</dbReference>
<evidence type="ECO:0000256" key="1">
    <source>
        <dbReference type="SAM" id="Phobius"/>
    </source>
</evidence>
<feature type="domain" description="Fatty acid desaturase" evidence="2">
    <location>
        <begin position="56"/>
        <end position="323"/>
    </location>
</feature>
<keyword evidence="1" id="KW-0812">Transmembrane</keyword>
<feature type="transmembrane region" description="Helical" evidence="1">
    <location>
        <begin position="223"/>
        <end position="242"/>
    </location>
</feature>
<dbReference type="Pfam" id="PF00487">
    <property type="entry name" value="FA_desaturase"/>
    <property type="match status" value="1"/>
</dbReference>
<dbReference type="InterPro" id="IPR012171">
    <property type="entry name" value="Fatty_acid_desaturase"/>
</dbReference>
<reference evidence="3 4" key="1">
    <citation type="journal article" date="2018" name="Nat. Biotechnol.">
        <title>A standardized bacterial taxonomy based on genome phylogeny substantially revises the tree of life.</title>
        <authorList>
            <person name="Parks D.H."/>
            <person name="Chuvochina M."/>
            <person name="Waite D.W."/>
            <person name="Rinke C."/>
            <person name="Skarshewski A."/>
            <person name="Chaumeil P.A."/>
            <person name="Hugenholtz P."/>
        </authorList>
    </citation>
    <scope>NUCLEOTIDE SEQUENCE [LARGE SCALE GENOMIC DNA]</scope>
    <source>
        <strain evidence="3">UBA9375</strain>
    </source>
</reference>
<comment type="caution">
    <text evidence="3">The sequence shown here is derived from an EMBL/GenBank/DDBJ whole genome shotgun (WGS) entry which is preliminary data.</text>
</comment>
<dbReference type="InterPro" id="IPR005804">
    <property type="entry name" value="FA_desaturase_dom"/>
</dbReference>
<organism evidence="3 4">
    <name type="scientific">Gimesia maris</name>
    <dbReference type="NCBI Taxonomy" id="122"/>
    <lineage>
        <taxon>Bacteria</taxon>
        <taxon>Pseudomonadati</taxon>
        <taxon>Planctomycetota</taxon>
        <taxon>Planctomycetia</taxon>
        <taxon>Planctomycetales</taxon>
        <taxon>Planctomycetaceae</taxon>
        <taxon>Gimesia</taxon>
    </lineage>
</organism>
<feature type="transmembrane region" description="Helical" evidence="1">
    <location>
        <begin position="60"/>
        <end position="78"/>
    </location>
</feature>
<protein>
    <submittedName>
        <fullName evidence="3">Fatty acid desaturase</fullName>
    </submittedName>
</protein>
<proteinExistence type="predicted"/>
<dbReference type="AlphaFoldDB" id="A0A3D3R7L2"/>
<keyword evidence="1" id="KW-1133">Transmembrane helix</keyword>
<dbReference type="Proteomes" id="UP000263642">
    <property type="component" value="Unassembled WGS sequence"/>
</dbReference>
<keyword evidence="1" id="KW-0472">Membrane</keyword>
<feature type="transmembrane region" description="Helical" evidence="1">
    <location>
        <begin position="29"/>
        <end position="48"/>
    </location>
</feature>
<sequence>MTIITDSDPSSKTSVLTTTEIQSARKSSYIWGFGFLFFDGFIYLAALYGAMISRNWWESIVYAVIAGFCTSGLLIIAHDACHQSLTPHRKLNRIIGTIAFLPALHAYSLWRHGHNFMHHLHTNQRGLDYVWEPLSLSEFRQLSGWGRIRYRFFRSYPGHYFYYVCEIWWKRRLIPRKRYLGKLKLEYWIDSGLVICWIIGLSTSLILIRSMNLGVSATAATEWPFAIGLGLVMPFMIGEMLMSNTEYMHHTHPRVHWYRTPVTNDWSTHQAQVSVHVRYPKPLDWLVHWIMDHTAHHIQPTIPLYQLENAQQLIDHRVKEVVSYQFSFRELWSIMRMCKLYDDEVGCWTDFKGNPTSAFRRSELKITEGSTAI</sequence>
<feature type="transmembrane region" description="Helical" evidence="1">
    <location>
        <begin position="187"/>
        <end position="211"/>
    </location>
</feature>
<evidence type="ECO:0000313" key="4">
    <source>
        <dbReference type="Proteomes" id="UP000263642"/>
    </source>
</evidence>
<gene>
    <name evidence="3" type="ORF">DIT97_13960</name>
</gene>
<evidence type="ECO:0000259" key="2">
    <source>
        <dbReference type="Pfam" id="PF00487"/>
    </source>
</evidence>
<name>A0A3D3R7L2_9PLAN</name>
<feature type="transmembrane region" description="Helical" evidence="1">
    <location>
        <begin position="90"/>
        <end position="110"/>
    </location>
</feature>
<evidence type="ECO:0000313" key="3">
    <source>
        <dbReference type="EMBL" id="HCO24088.1"/>
    </source>
</evidence>